<evidence type="ECO:0000313" key="14">
    <source>
        <dbReference type="EMBL" id="MCP1675616.1"/>
    </source>
</evidence>
<evidence type="ECO:0000256" key="7">
    <source>
        <dbReference type="ARBA" id="ARBA00022795"/>
    </source>
</evidence>
<evidence type="ECO:0000256" key="4">
    <source>
        <dbReference type="ARBA" id="ARBA00007974"/>
    </source>
</evidence>
<dbReference type="Proteomes" id="UP001205843">
    <property type="component" value="Unassembled WGS sequence"/>
</dbReference>
<dbReference type="PANTHER" id="PTHR33308:SF9">
    <property type="entry name" value="PEPTIDOGLYCAN HYDROLASE FLGJ"/>
    <property type="match status" value="1"/>
</dbReference>
<protein>
    <recommendedName>
        <fullName evidence="5">Peptidoglycan hydrolase FlgJ</fullName>
    </recommendedName>
    <alternativeName>
        <fullName evidence="11">Muramidase FlgJ</fullName>
    </alternativeName>
</protein>
<dbReference type="Pfam" id="PF10135">
    <property type="entry name" value="Rod-binding"/>
    <property type="match status" value="1"/>
</dbReference>
<evidence type="ECO:0000256" key="6">
    <source>
        <dbReference type="ARBA" id="ARBA00022764"/>
    </source>
</evidence>
<keyword evidence="10" id="KW-0961">Cell wall biogenesis/degradation</keyword>
<evidence type="ECO:0000256" key="5">
    <source>
        <dbReference type="ARBA" id="ARBA00013433"/>
    </source>
</evidence>
<dbReference type="Pfam" id="PF01832">
    <property type="entry name" value="Glucosaminidase"/>
    <property type="match status" value="1"/>
</dbReference>
<comment type="subcellular location">
    <subcellularLocation>
        <location evidence="2">Periplasm</location>
    </subcellularLocation>
</comment>
<keyword evidence="14" id="KW-0969">Cilium</keyword>
<reference evidence="14" key="1">
    <citation type="submission" date="2022-03" db="EMBL/GenBank/DDBJ databases">
        <title>Genomic Encyclopedia of Type Strains, Phase III (KMG-III): the genomes of soil and plant-associated and newly described type strains.</title>
        <authorList>
            <person name="Whitman W."/>
        </authorList>
    </citation>
    <scope>NUCLEOTIDE SEQUENCE</scope>
    <source>
        <strain evidence="14">ANL 6-2</strain>
    </source>
</reference>
<dbReference type="EMBL" id="JALJXV010000006">
    <property type="protein sequence ID" value="MCP1675616.1"/>
    <property type="molecule type" value="Genomic_DNA"/>
</dbReference>
<name>A0AAE3G4F3_9GAMM</name>
<keyword evidence="7" id="KW-1005">Bacterial flagellum biogenesis</keyword>
<dbReference type="InterPro" id="IPR013377">
    <property type="entry name" value="FlgJ"/>
</dbReference>
<dbReference type="PANTHER" id="PTHR33308">
    <property type="entry name" value="PEPTIDOGLYCAN HYDROLASE FLGJ"/>
    <property type="match status" value="1"/>
</dbReference>
<comment type="similarity">
    <text evidence="4">In the C-terminal section; belongs to the glycosyl hydrolase 73 family.</text>
</comment>
<keyword evidence="9" id="KW-0326">Glycosidase</keyword>
<dbReference type="GO" id="GO:0044780">
    <property type="term" value="P:bacterial-type flagellum assembly"/>
    <property type="evidence" value="ECO:0007669"/>
    <property type="project" value="InterPro"/>
</dbReference>
<dbReference type="GO" id="GO:0016798">
    <property type="term" value="F:hydrolase activity, acting on glycosyl bonds"/>
    <property type="evidence" value="ECO:0007669"/>
    <property type="project" value="UniProtKB-KW"/>
</dbReference>
<dbReference type="SMART" id="SM00047">
    <property type="entry name" value="LYZ2"/>
    <property type="match status" value="1"/>
</dbReference>
<evidence type="ECO:0000256" key="2">
    <source>
        <dbReference type="ARBA" id="ARBA00004418"/>
    </source>
</evidence>
<dbReference type="GO" id="GO:0042597">
    <property type="term" value="C:periplasmic space"/>
    <property type="evidence" value="ECO:0007669"/>
    <property type="project" value="UniProtKB-SubCell"/>
</dbReference>
<keyword evidence="15" id="KW-1185">Reference proteome</keyword>
<evidence type="ECO:0000256" key="8">
    <source>
        <dbReference type="ARBA" id="ARBA00022801"/>
    </source>
</evidence>
<dbReference type="AlphaFoldDB" id="A0AAE3G4F3"/>
<proteinExistence type="inferred from homology"/>
<comment type="caution">
    <text evidence="14">The sequence shown here is derived from an EMBL/GenBank/DDBJ whole genome shotgun (WGS) entry which is preliminary data.</text>
</comment>
<feature type="domain" description="Mannosyl-glycoprotein endo-beta-N-acetylglucosamidase-like" evidence="13">
    <location>
        <begin position="153"/>
        <end position="315"/>
    </location>
</feature>
<dbReference type="InterPro" id="IPR019301">
    <property type="entry name" value="Flagellar_prot_FlgJ_N"/>
</dbReference>
<dbReference type="InterPro" id="IPR051056">
    <property type="entry name" value="Glycosyl_Hydrolase_73"/>
</dbReference>
<dbReference type="GO" id="GO:0071973">
    <property type="term" value="P:bacterial-type flagellum-dependent cell motility"/>
    <property type="evidence" value="ECO:0007669"/>
    <property type="project" value="TreeGrafter"/>
</dbReference>
<evidence type="ECO:0000256" key="9">
    <source>
        <dbReference type="ARBA" id="ARBA00023295"/>
    </source>
</evidence>
<dbReference type="Gene3D" id="2.10.70.40">
    <property type="entry name" value="peptidoglycan hydrolase"/>
    <property type="match status" value="1"/>
</dbReference>
<dbReference type="Gene3D" id="1.10.530.10">
    <property type="match status" value="1"/>
</dbReference>
<accession>A0AAE3G4F3</accession>
<dbReference type="RefSeq" id="WP_253479215.1">
    <property type="nucleotide sequence ID" value="NZ_JALJXV010000006.1"/>
</dbReference>
<dbReference type="PRINTS" id="PR01002">
    <property type="entry name" value="FLGFLGJ"/>
</dbReference>
<dbReference type="GO" id="GO:0071555">
    <property type="term" value="P:cell wall organization"/>
    <property type="evidence" value="ECO:0007669"/>
    <property type="project" value="UniProtKB-KW"/>
</dbReference>
<gene>
    <name evidence="14" type="ORF">J2T57_002766</name>
</gene>
<evidence type="ECO:0000256" key="12">
    <source>
        <dbReference type="SAM" id="MobiDB-lite"/>
    </source>
</evidence>
<feature type="region of interest" description="Disordered" evidence="12">
    <location>
        <begin position="131"/>
        <end position="155"/>
    </location>
</feature>
<keyword evidence="6" id="KW-0574">Periplasm</keyword>
<organism evidence="14 15">
    <name type="scientific">Natronocella acetinitrilica</name>
    <dbReference type="NCBI Taxonomy" id="414046"/>
    <lineage>
        <taxon>Bacteria</taxon>
        <taxon>Pseudomonadati</taxon>
        <taxon>Pseudomonadota</taxon>
        <taxon>Gammaproteobacteria</taxon>
        <taxon>Chromatiales</taxon>
        <taxon>Ectothiorhodospiraceae</taxon>
        <taxon>Natronocella</taxon>
    </lineage>
</organism>
<keyword evidence="14" id="KW-0282">Flagellum</keyword>
<evidence type="ECO:0000256" key="11">
    <source>
        <dbReference type="ARBA" id="ARBA00030835"/>
    </source>
</evidence>
<evidence type="ECO:0000259" key="13">
    <source>
        <dbReference type="SMART" id="SM00047"/>
    </source>
</evidence>
<dbReference type="InterPro" id="IPR002901">
    <property type="entry name" value="MGlyc_endo_b_GlcNAc-like_dom"/>
</dbReference>
<comment type="similarity">
    <text evidence="3">In the N-terminal section; belongs to the FlgJ family.</text>
</comment>
<evidence type="ECO:0000256" key="1">
    <source>
        <dbReference type="ARBA" id="ARBA00002954"/>
    </source>
</evidence>
<keyword evidence="8" id="KW-0378">Hydrolase</keyword>
<evidence type="ECO:0000256" key="3">
    <source>
        <dbReference type="ARBA" id="ARBA00006880"/>
    </source>
</evidence>
<sequence>MTLTPAEANIFDTSAATRMRRSLGEQSEDGIREVAKQFESLFVQMMLKSMRAATPGDGLFSNAGTDQYQQLYDQQMGLAVTQGDGPGFGIAAMVERQLREQVGFDNPAPVTGGKGIQDYGRLPVMRIQEAPTPDVAPKPGAPTGKATGLGGKGDGWEKPEDFVRDIWPAARATAQELGVDPRALVAQAALETGWGRHVIRKADGEGANNLFGIKATPGWQGDRVRVPTLEYRGGIPQREMAEFRAYDSLEDSFRDYLQFLNNNPRYAGALKVSDDPVAFTNALQQAGYATDPHYARKIQQIMGGDILRATLPELKNDAPRTTPL</sequence>
<comment type="function">
    <text evidence="1">Flagellum-specific muramidase which hydrolyzes the peptidoglycan layer to assemble the rod structure in the periplasmic space.</text>
</comment>
<evidence type="ECO:0000313" key="15">
    <source>
        <dbReference type="Proteomes" id="UP001205843"/>
    </source>
</evidence>
<dbReference type="GO" id="GO:0004040">
    <property type="term" value="F:amidase activity"/>
    <property type="evidence" value="ECO:0007669"/>
    <property type="project" value="InterPro"/>
</dbReference>
<dbReference type="NCBIfam" id="TIGR02541">
    <property type="entry name" value="flagell_FlgJ"/>
    <property type="match status" value="1"/>
</dbReference>
<evidence type="ECO:0000256" key="10">
    <source>
        <dbReference type="ARBA" id="ARBA00023316"/>
    </source>
</evidence>
<keyword evidence="14" id="KW-0966">Cell projection</keyword>